<dbReference type="RefSeq" id="WP_141726112.1">
    <property type="nucleotide sequence ID" value="NZ_FODD01000027.1"/>
</dbReference>
<feature type="signal peptide" evidence="1">
    <location>
        <begin position="1"/>
        <end position="30"/>
    </location>
</feature>
<dbReference type="Gene3D" id="2.130.10.10">
    <property type="entry name" value="YVTN repeat-like/Quinoprotein amine dehydrogenase"/>
    <property type="match status" value="1"/>
</dbReference>
<keyword evidence="3" id="KW-1185">Reference proteome</keyword>
<evidence type="ECO:0008006" key="4">
    <source>
        <dbReference type="Google" id="ProtNLM"/>
    </source>
</evidence>
<gene>
    <name evidence="2" type="ORF">SAMN05216267_102727</name>
</gene>
<dbReference type="Proteomes" id="UP000181951">
    <property type="component" value="Unassembled WGS sequence"/>
</dbReference>
<dbReference type="InterPro" id="IPR015943">
    <property type="entry name" value="WD40/YVTN_repeat-like_dom_sf"/>
</dbReference>
<dbReference type="PANTHER" id="PTHR47197">
    <property type="entry name" value="PROTEIN NIRF"/>
    <property type="match status" value="1"/>
</dbReference>
<feature type="chain" id="PRO_5010169314" description="Ig-like domain repeat protein" evidence="1">
    <location>
        <begin position="31"/>
        <end position="543"/>
    </location>
</feature>
<dbReference type="PANTHER" id="PTHR47197:SF3">
    <property type="entry name" value="DIHYDRO-HEME D1 DEHYDROGENASE"/>
    <property type="match status" value="1"/>
</dbReference>
<dbReference type="InterPro" id="IPR051200">
    <property type="entry name" value="Host-pathogen_enzymatic-act"/>
</dbReference>
<accession>A0A1H8PVD1</accession>
<dbReference type="EMBL" id="FODD01000027">
    <property type="protein sequence ID" value="SEO45905.1"/>
    <property type="molecule type" value="Genomic_DNA"/>
</dbReference>
<protein>
    <recommendedName>
        <fullName evidence="4">Ig-like domain repeat protein</fullName>
    </recommendedName>
</protein>
<name>A0A1H8PVD1_9ACTN</name>
<dbReference type="OrthoDB" id="4332189at2"/>
<evidence type="ECO:0000256" key="1">
    <source>
        <dbReference type="SAM" id="SignalP"/>
    </source>
</evidence>
<dbReference type="STRING" id="310780.SAMN05216267_102727"/>
<reference evidence="2 3" key="1">
    <citation type="submission" date="2016-10" db="EMBL/GenBank/DDBJ databases">
        <authorList>
            <person name="de Groot N.N."/>
        </authorList>
    </citation>
    <scope>NUCLEOTIDE SEQUENCE [LARGE SCALE GENOMIC DNA]</scope>
    <source>
        <strain evidence="2 3">CGMCC 4.2026</strain>
    </source>
</reference>
<evidence type="ECO:0000313" key="3">
    <source>
        <dbReference type="Proteomes" id="UP000181951"/>
    </source>
</evidence>
<evidence type="ECO:0000313" key="2">
    <source>
        <dbReference type="EMBL" id="SEO45905.1"/>
    </source>
</evidence>
<proteinExistence type="predicted"/>
<dbReference type="SUPFAM" id="SSF101908">
    <property type="entry name" value="Putative isomerase YbhE"/>
    <property type="match status" value="1"/>
</dbReference>
<keyword evidence="1" id="KW-0732">Signal</keyword>
<organism evidence="2 3">
    <name type="scientific">Actinacidiphila rubida</name>
    <dbReference type="NCBI Taxonomy" id="310780"/>
    <lineage>
        <taxon>Bacteria</taxon>
        <taxon>Bacillati</taxon>
        <taxon>Actinomycetota</taxon>
        <taxon>Actinomycetes</taxon>
        <taxon>Kitasatosporales</taxon>
        <taxon>Streptomycetaceae</taxon>
        <taxon>Actinacidiphila</taxon>
    </lineage>
</organism>
<sequence length="543" mass="55717">MRLKKITLALSAGVLAGAALTVLPATQAVADTATPSPRILLDETNQHVYLSTEGQKPYVEVFDLDGNPVGTIDNQPSATGMALSPDSRTLYIAHAEQGTISAVSTTTLQQTALYQTDVAPERLAFAGGRLWFSYREIYSPADSGIGSVDVRAQTPTVSREWEGLWTAGAPNVLADPADPNKLVVTGDGGNGGLGVFDVTTSTPVLKEENENFSTLLYDAAVTADGKDVVIPLGTSVQYYRLSDLQPDGPPLTVSDPASAVAVADDGTVAVGSFSYWSVPSAGVSVLVPGESGPRRTYAPPVNGSGLAWSTDGTRLYAASGGTTTQGEIDPVLNVFYGPERGDTAMDLTAPSGATSGTPFTVQGSLTSVAPFAAGQSVHVTRTDAADLGGLALPDAIVAPDGTFSFTDAVTAGGAVSYQVSYDGDAGHQPAQASTSLTVTADTKADTTLYLAFEDRAKVGRKLKMDGRLSAVQSIPAGAIVTVTRQDGSGPVPALIGRRTVAADGTFQIADVPVVAGPAVYTVTFSGDDAYNGSSVSQTVQVVA</sequence>
<dbReference type="AlphaFoldDB" id="A0A1H8PVD1"/>